<dbReference type="EMBL" id="LT906555">
    <property type="protein sequence ID" value="SNW62232.1"/>
    <property type="molecule type" value="Genomic_DNA"/>
</dbReference>
<dbReference type="KEGG" id="vg:35382104"/>
<keyword evidence="2" id="KW-1185">Reference proteome</keyword>
<proteinExistence type="predicted"/>
<reference evidence="1" key="1">
    <citation type="submission" date="2017-08" db="EMBL/GenBank/DDBJ databases">
        <authorList>
            <consortium name="Urmite Genomes"/>
        </authorList>
    </citation>
    <scope>NUCLEOTIDE SEQUENCE [LARGE SCALE GENOMIC DNA]</scope>
    <source>
        <strain evidence="1">IHUMI-LCC2</strain>
    </source>
</reference>
<dbReference type="Proteomes" id="UP000236316">
    <property type="component" value="Segment"/>
</dbReference>
<sequence>MEIIYLENIGDKIQYLTRTLPSYKILGEDIPYWDEGGCGLFAQAILPIIKQNLDENAEIYTMRREGMKDIDHFLIYCPTYNKYLDSNGWDWYKDEYGKVIIKPWNGEINDNIVMCDIDKIIKLRQFINKYINIPFVIVNDGDVIKLWTRIDNIWYVDDVKYYKDIPNNVINYINNNTSVYIEFFM</sequence>
<accession>A0A2I2L3V7</accession>
<gene>
    <name evidence="1" type="ORF">ORPV_328</name>
</gene>
<evidence type="ECO:0000313" key="2">
    <source>
        <dbReference type="Proteomes" id="UP000236316"/>
    </source>
</evidence>
<evidence type="ECO:0000313" key="1">
    <source>
        <dbReference type="EMBL" id="SNW62232.1"/>
    </source>
</evidence>
<dbReference type="GeneID" id="35382104"/>
<name>A0A2I2L3V7_9VIRU</name>
<organism evidence="1">
    <name type="scientific">Orpheovirus IHUMI-LCC2</name>
    <dbReference type="NCBI Taxonomy" id="2023057"/>
    <lineage>
        <taxon>Viruses</taxon>
        <taxon>Varidnaviria</taxon>
        <taxon>Bamfordvirae</taxon>
        <taxon>Nucleocytoviricota</taxon>
        <taxon>Megaviricetes</taxon>
        <taxon>Pimascovirales</taxon>
        <taxon>Ocovirineae</taxon>
        <taxon>Orpheoviridae</taxon>
        <taxon>Alphaorpheovirus</taxon>
        <taxon>Alphaorpheovirus massiliense</taxon>
    </lineage>
</organism>
<protein>
    <submittedName>
        <fullName evidence="1">Uncharacterized protein</fullName>
    </submittedName>
</protein>
<dbReference type="RefSeq" id="YP_009448534.1">
    <property type="nucleotide sequence ID" value="NC_036594.1"/>
</dbReference>